<dbReference type="PANTHER" id="PTHR43085">
    <property type="entry name" value="HEXOKINASE FAMILY MEMBER"/>
    <property type="match status" value="1"/>
</dbReference>
<evidence type="ECO:0000259" key="6">
    <source>
        <dbReference type="Pfam" id="PF00294"/>
    </source>
</evidence>
<dbReference type="InterPro" id="IPR050306">
    <property type="entry name" value="PfkB_Carbo_kinase"/>
</dbReference>
<dbReference type="Proteomes" id="UP000474967">
    <property type="component" value="Unassembled WGS sequence"/>
</dbReference>
<sequence length="308" mass="32167">MSPGALVVGEALIDEVVEGDRITCHTGGSPANVAVGLARLNVVTRLHTAIGNDADGESIHRHLTASGVTMTPESVTSGPTSKAEATLAHDGSATYRFALSWDPAPLEDVGTPELIHTGSLGAFLEPGSEVSRDIIRRGKDRDALVTFDPNIRPSLVPEWATTRALFEALAFSSHLTKLSDEDAEFLFPGKSPYDVLDILVDGGTSLAVVTRGDKGAYLASGHHRVSVPPVHTQVADTVGAGDSFMAALIWALAFNGAGWDGGLLAPVRLEAVGATAARAAAITVSRPGADMPYLSDLPADPRYEGETR</sequence>
<evidence type="ECO:0000256" key="1">
    <source>
        <dbReference type="ARBA" id="ARBA00010688"/>
    </source>
</evidence>
<feature type="domain" description="Carbohydrate kinase PfkB" evidence="6">
    <location>
        <begin position="14"/>
        <end position="290"/>
    </location>
</feature>
<accession>A0A6L9XTB1</accession>
<dbReference type="Pfam" id="PF00294">
    <property type="entry name" value="PfkB"/>
    <property type="match status" value="1"/>
</dbReference>
<dbReference type="Gene3D" id="3.40.1190.20">
    <property type="match status" value="1"/>
</dbReference>
<evidence type="ECO:0000256" key="5">
    <source>
        <dbReference type="ARBA" id="ARBA00022840"/>
    </source>
</evidence>
<dbReference type="InterPro" id="IPR029056">
    <property type="entry name" value="Ribokinase-like"/>
</dbReference>
<keyword evidence="4 7" id="KW-0418">Kinase</keyword>
<dbReference type="AlphaFoldDB" id="A0A6L9XTB1"/>
<keyword evidence="5" id="KW-0067">ATP-binding</keyword>
<dbReference type="PANTHER" id="PTHR43085:SF1">
    <property type="entry name" value="PSEUDOURIDINE KINASE-RELATED"/>
    <property type="match status" value="1"/>
</dbReference>
<dbReference type="PROSITE" id="PS00584">
    <property type="entry name" value="PFKB_KINASES_2"/>
    <property type="match status" value="1"/>
</dbReference>
<evidence type="ECO:0000256" key="4">
    <source>
        <dbReference type="ARBA" id="ARBA00022777"/>
    </source>
</evidence>
<dbReference type="GO" id="GO:0016301">
    <property type="term" value="F:kinase activity"/>
    <property type="evidence" value="ECO:0007669"/>
    <property type="project" value="UniProtKB-KW"/>
</dbReference>
<organism evidence="7 8">
    <name type="scientific">Leifsonia tongyongensis</name>
    <dbReference type="NCBI Taxonomy" id="1268043"/>
    <lineage>
        <taxon>Bacteria</taxon>
        <taxon>Bacillati</taxon>
        <taxon>Actinomycetota</taxon>
        <taxon>Actinomycetes</taxon>
        <taxon>Micrococcales</taxon>
        <taxon>Microbacteriaceae</taxon>
        <taxon>Leifsonia</taxon>
    </lineage>
</organism>
<evidence type="ECO:0000313" key="8">
    <source>
        <dbReference type="Proteomes" id="UP000474967"/>
    </source>
</evidence>
<dbReference type="RefSeq" id="WP_163287460.1">
    <property type="nucleotide sequence ID" value="NZ_JAAGWY010000001.1"/>
</dbReference>
<dbReference type="EMBL" id="JAAGWY010000001">
    <property type="protein sequence ID" value="NEN04314.1"/>
    <property type="molecule type" value="Genomic_DNA"/>
</dbReference>
<keyword evidence="8" id="KW-1185">Reference proteome</keyword>
<keyword evidence="3" id="KW-0547">Nucleotide-binding</keyword>
<dbReference type="InterPro" id="IPR002173">
    <property type="entry name" value="Carboh/pur_kinase_PfkB_CS"/>
</dbReference>
<evidence type="ECO:0000256" key="2">
    <source>
        <dbReference type="ARBA" id="ARBA00022679"/>
    </source>
</evidence>
<comment type="similarity">
    <text evidence="1">Belongs to the carbohydrate kinase PfkB family.</text>
</comment>
<name>A0A6L9XTB1_9MICO</name>
<proteinExistence type="inferred from homology"/>
<gene>
    <name evidence="7" type="ORF">G3T36_00360</name>
</gene>
<protein>
    <submittedName>
        <fullName evidence="7">Carbohydrate kinase</fullName>
    </submittedName>
</protein>
<reference evidence="7 8" key="1">
    <citation type="journal article" date="2014" name="J. Microbiol.">
        <title>Diaminobutyricibacter tongyongensis gen. nov., sp. nov. and Homoserinibacter gongjuensis gen. nov., sp. nov. belong to the family Microbacteriaceae.</title>
        <authorList>
            <person name="Kim S.J."/>
            <person name="Ahn J.H."/>
            <person name="Weon H.Y."/>
            <person name="Hamada M."/>
            <person name="Suzuki K."/>
            <person name="Kwon S.W."/>
        </authorList>
    </citation>
    <scope>NUCLEOTIDE SEQUENCE [LARGE SCALE GENOMIC DNA]</scope>
    <source>
        <strain evidence="7 8">NBRC 108724</strain>
    </source>
</reference>
<dbReference type="InterPro" id="IPR011611">
    <property type="entry name" value="PfkB_dom"/>
</dbReference>
<keyword evidence="2" id="KW-0808">Transferase</keyword>
<dbReference type="SUPFAM" id="SSF53613">
    <property type="entry name" value="Ribokinase-like"/>
    <property type="match status" value="1"/>
</dbReference>
<comment type="caution">
    <text evidence="7">The sequence shown here is derived from an EMBL/GenBank/DDBJ whole genome shotgun (WGS) entry which is preliminary data.</text>
</comment>
<evidence type="ECO:0000256" key="3">
    <source>
        <dbReference type="ARBA" id="ARBA00022741"/>
    </source>
</evidence>
<dbReference type="GO" id="GO:0005524">
    <property type="term" value="F:ATP binding"/>
    <property type="evidence" value="ECO:0007669"/>
    <property type="project" value="UniProtKB-KW"/>
</dbReference>
<evidence type="ECO:0000313" key="7">
    <source>
        <dbReference type="EMBL" id="NEN04314.1"/>
    </source>
</evidence>